<comment type="caution">
    <text evidence="1">The sequence shown here is derived from an EMBL/GenBank/DDBJ whole genome shotgun (WGS) entry which is preliminary data.</text>
</comment>
<dbReference type="EMBL" id="RAXZ01000038">
    <property type="protein sequence ID" value="RKG48139.1"/>
    <property type="molecule type" value="Genomic_DNA"/>
</dbReference>
<dbReference type="InterPro" id="IPR009560">
    <property type="entry name" value="DUF1176"/>
</dbReference>
<evidence type="ECO:0000313" key="1">
    <source>
        <dbReference type="EMBL" id="RKG48139.1"/>
    </source>
</evidence>
<proteinExistence type="predicted"/>
<dbReference type="RefSeq" id="WP_120368305.1">
    <property type="nucleotide sequence ID" value="NZ_RAXZ01000038.1"/>
</dbReference>
<name>A0A3A8FPG3_9GAMM</name>
<gene>
    <name evidence="1" type="ORF">D7V64_15730</name>
</gene>
<dbReference type="AlphaFoldDB" id="A0A3A8FPG3"/>
<dbReference type="Pfam" id="PF06674">
    <property type="entry name" value="DUF1176"/>
    <property type="match status" value="1"/>
</dbReference>
<organism evidence="1 2">
    <name type="scientific">Acinetobacter cumulans</name>
    <dbReference type="NCBI Taxonomy" id="2136182"/>
    <lineage>
        <taxon>Bacteria</taxon>
        <taxon>Pseudomonadati</taxon>
        <taxon>Pseudomonadota</taxon>
        <taxon>Gammaproteobacteria</taxon>
        <taxon>Moraxellales</taxon>
        <taxon>Moraxellaceae</taxon>
        <taxon>Acinetobacter</taxon>
    </lineage>
</organism>
<protein>
    <submittedName>
        <fullName evidence="1">DUF1176 domain-containing protein</fullName>
    </submittedName>
</protein>
<reference evidence="1 2" key="1">
    <citation type="submission" date="2018-09" db="EMBL/GenBank/DDBJ databases">
        <title>The draft genome of Acinetobacter spp. strains.</title>
        <authorList>
            <person name="Qin J."/>
            <person name="Feng Y."/>
            <person name="Zong Z."/>
        </authorList>
    </citation>
    <scope>NUCLEOTIDE SEQUENCE [LARGE SCALE GENOMIC DNA]</scope>
    <source>
        <strain evidence="1 2">WCHAc060002</strain>
    </source>
</reference>
<evidence type="ECO:0000313" key="2">
    <source>
        <dbReference type="Proteomes" id="UP000281084"/>
    </source>
</evidence>
<sequence>MEKNKFIIQCGIGLSLVTCSALGYAQIEGQYFAHKDWEVACDNTGTCRVAGYQAEQQSSIISVLLQRVAGAQSKLSARVKIDATALDGVQSALQFYKDGKPQGWININPKTGEGVLDASQTEQLLTALQGTKPVLWGSGKQRWQLSVDGASAVLLRMDDFQRRIGTNSATLRKGKTASDQVLKAQEMPKVNIQHYQKGMQSRYSVHSKTAKQLYVQLKKQVKASDCPLIFEQNFMEGDRVIAYPINEQNLLLEIPCWRAAYNYGNGYWLMDRQLKQVKQLVTVSGNSFSEGQIFANQRGRGIADCNSTTEWAWNGSRFVLSYRARTVQCKGFIGGAWALPTWVTTVQQGL</sequence>
<accession>A0A3A8FPG3</accession>
<dbReference type="Proteomes" id="UP000281084">
    <property type="component" value="Unassembled WGS sequence"/>
</dbReference>